<accession>A0A1G8HZD9</accession>
<dbReference type="PANTHER" id="PTHR30354:SF11">
    <property type="entry name" value="PERMEASE"/>
    <property type="match status" value="1"/>
</dbReference>
<evidence type="ECO:0000313" key="3">
    <source>
        <dbReference type="Proteomes" id="UP000182894"/>
    </source>
</evidence>
<feature type="transmembrane region" description="Helical" evidence="1">
    <location>
        <begin position="263"/>
        <end position="281"/>
    </location>
</feature>
<dbReference type="InterPro" id="IPR003474">
    <property type="entry name" value="Glcn_transporter"/>
</dbReference>
<feature type="transmembrane region" description="Helical" evidence="1">
    <location>
        <begin position="59"/>
        <end position="76"/>
    </location>
</feature>
<dbReference type="AlphaFoldDB" id="A0A1G8HZD9"/>
<dbReference type="RefSeq" id="WP_074754927.1">
    <property type="nucleotide sequence ID" value="NZ_FNCO01000010.1"/>
</dbReference>
<proteinExistence type="predicted"/>
<sequence>MLVETLRTKTGSRLRNLWSSVSIPLPVAMLLGAILIPILAGASSSDVFQSLSKGFGNNLGYFAIVILSAFFIAGWISTQGSASFGKFGISLSPLLGAGMVCPDTAYASLAPIAGQHRKYIAIGCYSGFKLLMPAGPLIIGIGLGANTHDPKFLYLGLLLTVVTWVAGTIWTYWTTRSDFSSPSDFTDSAAPQDSVIRVILPLAVFFVLLITGYVIPKNQHSVIEFFTTPAGALIATSLLIAISCKPDEVQDLLSKAMRRTSSLLFTIGCASALGQALGMVLPKDLIQQAFSASGSTTHILVGVFLLAAVFKTLNGSSLATFAAIPPVLSPILASSGVDLMSVTFAVCLGSFVAILPNDSYYWLVKTDAFPEYSTGRYMRLVTAGSVLQALIGLAVLLLISL</sequence>
<evidence type="ECO:0000313" key="2">
    <source>
        <dbReference type="EMBL" id="SDI12003.1"/>
    </source>
</evidence>
<feature type="transmembrane region" description="Helical" evidence="1">
    <location>
        <begin position="152"/>
        <end position="173"/>
    </location>
</feature>
<keyword evidence="1" id="KW-0472">Membrane</keyword>
<dbReference type="Pfam" id="PF02447">
    <property type="entry name" value="GntP_permease"/>
    <property type="match status" value="1"/>
</dbReference>
<keyword evidence="1" id="KW-0812">Transmembrane</keyword>
<dbReference type="NCBIfam" id="NF040536">
    <property type="entry name" value="export_ArsQ"/>
    <property type="match status" value="1"/>
</dbReference>
<feature type="transmembrane region" description="Helical" evidence="1">
    <location>
        <begin position="377"/>
        <end position="399"/>
    </location>
</feature>
<dbReference type="GO" id="GO:0015128">
    <property type="term" value="F:gluconate transmembrane transporter activity"/>
    <property type="evidence" value="ECO:0007669"/>
    <property type="project" value="InterPro"/>
</dbReference>
<dbReference type="EMBL" id="FNCO01000010">
    <property type="protein sequence ID" value="SDI12003.1"/>
    <property type="molecule type" value="Genomic_DNA"/>
</dbReference>
<name>A0A1G8HZD9_9PSED</name>
<feature type="transmembrane region" description="Helical" evidence="1">
    <location>
        <begin position="221"/>
        <end position="242"/>
    </location>
</feature>
<organism evidence="2 3">
    <name type="scientific">Pseudomonas abietaniphila</name>
    <dbReference type="NCBI Taxonomy" id="89065"/>
    <lineage>
        <taxon>Bacteria</taxon>
        <taxon>Pseudomonadati</taxon>
        <taxon>Pseudomonadota</taxon>
        <taxon>Gammaproteobacteria</taxon>
        <taxon>Pseudomonadales</taxon>
        <taxon>Pseudomonadaceae</taxon>
        <taxon>Pseudomonas</taxon>
    </lineage>
</organism>
<dbReference type="Proteomes" id="UP000182894">
    <property type="component" value="Unassembled WGS sequence"/>
</dbReference>
<feature type="transmembrane region" description="Helical" evidence="1">
    <location>
        <begin position="127"/>
        <end position="146"/>
    </location>
</feature>
<dbReference type="OrthoDB" id="6789689at2"/>
<feature type="transmembrane region" description="Helical" evidence="1">
    <location>
        <begin position="194"/>
        <end position="215"/>
    </location>
</feature>
<reference evidence="3" key="1">
    <citation type="submission" date="2016-10" db="EMBL/GenBank/DDBJ databases">
        <authorList>
            <person name="Varghese N."/>
            <person name="Submissions S."/>
        </authorList>
    </citation>
    <scope>NUCLEOTIDE SEQUENCE [LARGE SCALE GENOMIC DNA]</scope>
    <source>
        <strain evidence="3">ATCC 700689</strain>
    </source>
</reference>
<dbReference type="PANTHER" id="PTHR30354">
    <property type="entry name" value="GNT FAMILY GLUCONATE TRANSPORTER"/>
    <property type="match status" value="1"/>
</dbReference>
<gene>
    <name evidence="2" type="ORF">SAMN05216605_110246</name>
</gene>
<evidence type="ECO:0000256" key="1">
    <source>
        <dbReference type="SAM" id="Phobius"/>
    </source>
</evidence>
<keyword evidence="3" id="KW-1185">Reference proteome</keyword>
<feature type="transmembrane region" description="Helical" evidence="1">
    <location>
        <begin position="336"/>
        <end position="357"/>
    </location>
</feature>
<dbReference type="STRING" id="89065.SAMN05216605_110246"/>
<keyword evidence="1" id="KW-1133">Transmembrane helix</keyword>
<dbReference type="GO" id="GO:0005886">
    <property type="term" value="C:plasma membrane"/>
    <property type="evidence" value="ECO:0007669"/>
    <property type="project" value="TreeGrafter"/>
</dbReference>
<feature type="transmembrane region" description="Helical" evidence="1">
    <location>
        <begin position="21"/>
        <end position="39"/>
    </location>
</feature>
<protein>
    <submittedName>
        <fullName evidence="2">Gluconate:H+ symporter, GntP family</fullName>
    </submittedName>
</protein>